<feature type="transmembrane region" description="Helical" evidence="7">
    <location>
        <begin position="137"/>
        <end position="159"/>
    </location>
</feature>
<evidence type="ECO:0000259" key="8">
    <source>
        <dbReference type="PROSITE" id="PS50928"/>
    </source>
</evidence>
<evidence type="ECO:0000313" key="9">
    <source>
        <dbReference type="EMBL" id="MYZ47485.1"/>
    </source>
</evidence>
<dbReference type="GO" id="GO:0055085">
    <property type="term" value="P:transmembrane transport"/>
    <property type="evidence" value="ECO:0007669"/>
    <property type="project" value="InterPro"/>
</dbReference>
<evidence type="ECO:0000256" key="2">
    <source>
        <dbReference type="ARBA" id="ARBA00022448"/>
    </source>
</evidence>
<feature type="transmembrane region" description="Helical" evidence="7">
    <location>
        <begin position="165"/>
        <end position="184"/>
    </location>
</feature>
<organism evidence="9 10">
    <name type="scientific">Propylenella binzhouense</name>
    <dbReference type="NCBI Taxonomy" id="2555902"/>
    <lineage>
        <taxon>Bacteria</taxon>
        <taxon>Pseudomonadati</taxon>
        <taxon>Pseudomonadota</taxon>
        <taxon>Alphaproteobacteria</taxon>
        <taxon>Hyphomicrobiales</taxon>
        <taxon>Propylenellaceae</taxon>
        <taxon>Propylenella</taxon>
    </lineage>
</organism>
<keyword evidence="10" id="KW-1185">Reference proteome</keyword>
<keyword evidence="5 7" id="KW-1133">Transmembrane helix</keyword>
<accession>A0A964T3D6</accession>
<evidence type="ECO:0000256" key="5">
    <source>
        <dbReference type="ARBA" id="ARBA00022989"/>
    </source>
</evidence>
<feature type="transmembrane region" description="Helical" evidence="7">
    <location>
        <begin position="229"/>
        <end position="248"/>
    </location>
</feature>
<dbReference type="Pfam" id="PF00528">
    <property type="entry name" value="BPD_transp_1"/>
    <property type="match status" value="1"/>
</dbReference>
<feature type="transmembrane region" description="Helical" evidence="7">
    <location>
        <begin position="36"/>
        <end position="56"/>
    </location>
</feature>
<comment type="subcellular location">
    <subcellularLocation>
        <location evidence="1 7">Cell membrane</location>
        <topology evidence="1 7">Multi-pass membrane protein</topology>
    </subcellularLocation>
</comment>
<comment type="similarity">
    <text evidence="7">Belongs to the binding-protein-dependent transport system permease family.</text>
</comment>
<dbReference type="InterPro" id="IPR035906">
    <property type="entry name" value="MetI-like_sf"/>
</dbReference>
<name>A0A964T3D6_9HYPH</name>
<dbReference type="Proteomes" id="UP000773614">
    <property type="component" value="Unassembled WGS sequence"/>
</dbReference>
<dbReference type="EMBL" id="SPKJ01000015">
    <property type="protein sequence ID" value="MYZ47485.1"/>
    <property type="molecule type" value="Genomic_DNA"/>
</dbReference>
<evidence type="ECO:0000256" key="6">
    <source>
        <dbReference type="ARBA" id="ARBA00023136"/>
    </source>
</evidence>
<gene>
    <name evidence="9" type="ORF">E4O86_07145</name>
</gene>
<evidence type="ECO:0000256" key="3">
    <source>
        <dbReference type="ARBA" id="ARBA00022475"/>
    </source>
</evidence>
<protein>
    <submittedName>
        <fullName evidence="9">ABC transporter permease</fullName>
    </submittedName>
</protein>
<dbReference type="AlphaFoldDB" id="A0A964T3D6"/>
<evidence type="ECO:0000256" key="1">
    <source>
        <dbReference type="ARBA" id="ARBA00004651"/>
    </source>
</evidence>
<feature type="transmembrane region" description="Helical" evidence="7">
    <location>
        <begin position="260"/>
        <end position="279"/>
    </location>
</feature>
<feature type="transmembrane region" description="Helical" evidence="7">
    <location>
        <begin position="106"/>
        <end position="125"/>
    </location>
</feature>
<comment type="caution">
    <text evidence="9">The sequence shown here is derived from an EMBL/GenBank/DDBJ whole genome shotgun (WGS) entry which is preliminary data.</text>
</comment>
<proteinExistence type="inferred from homology"/>
<keyword evidence="6 7" id="KW-0472">Membrane</keyword>
<dbReference type="PROSITE" id="PS50928">
    <property type="entry name" value="ABC_TM1"/>
    <property type="match status" value="1"/>
</dbReference>
<reference evidence="9" key="1">
    <citation type="submission" date="2019-03" db="EMBL/GenBank/DDBJ databases">
        <title>Afifella sp. nov., isolated from activated sludge.</title>
        <authorList>
            <person name="Li Q."/>
            <person name="Liu Y."/>
        </authorList>
    </citation>
    <scope>NUCLEOTIDE SEQUENCE</scope>
    <source>
        <strain evidence="9">L72</strain>
    </source>
</reference>
<keyword evidence="2 7" id="KW-0813">Transport</keyword>
<keyword evidence="3" id="KW-1003">Cell membrane</keyword>
<evidence type="ECO:0000256" key="7">
    <source>
        <dbReference type="RuleBase" id="RU363032"/>
    </source>
</evidence>
<dbReference type="PANTHER" id="PTHR30151">
    <property type="entry name" value="ALKANE SULFONATE ABC TRANSPORTER-RELATED, MEMBRANE SUBUNIT"/>
    <property type="match status" value="1"/>
</dbReference>
<evidence type="ECO:0000313" key="10">
    <source>
        <dbReference type="Proteomes" id="UP000773614"/>
    </source>
</evidence>
<dbReference type="InterPro" id="IPR000515">
    <property type="entry name" value="MetI-like"/>
</dbReference>
<dbReference type="PANTHER" id="PTHR30151:SF0">
    <property type="entry name" value="ABC TRANSPORTER PERMEASE PROTEIN MJ0413-RELATED"/>
    <property type="match status" value="1"/>
</dbReference>
<keyword evidence="4 7" id="KW-0812">Transmembrane</keyword>
<feature type="domain" description="ABC transmembrane type-1" evidence="8">
    <location>
        <begin position="99"/>
        <end position="277"/>
    </location>
</feature>
<sequence length="295" mass="32294">MMSATGGDQAMATMAPSEPARIVKTEWSMREFWKRYGSWFVTVANLTIFFVVWELFARSGAISPLFLPPASSMFEALWTGLTTTSPPGSVISGSIRDHLFYSLGNLSLGLFLACLIGIPAGLLMGGNRYIETVLSPYVWALASLPRIALVPLFILFLGFTVKMQVTIIVLSAVFPIIINAWAGVKTTEKSLLAAAKVFGASRRELYTKVVLPYTLPFIISGVQQGIGRGLIGVIIAEIFGGSKGLGYLIQRAADTFNSALMYAVLFLLVVVSLTLIQLTRWLEAYVAPWRRIDRL</sequence>
<dbReference type="Gene3D" id="1.10.3720.10">
    <property type="entry name" value="MetI-like"/>
    <property type="match status" value="1"/>
</dbReference>
<dbReference type="GO" id="GO:0005886">
    <property type="term" value="C:plasma membrane"/>
    <property type="evidence" value="ECO:0007669"/>
    <property type="project" value="UniProtKB-SubCell"/>
</dbReference>
<dbReference type="CDD" id="cd06261">
    <property type="entry name" value="TM_PBP2"/>
    <property type="match status" value="1"/>
</dbReference>
<evidence type="ECO:0000256" key="4">
    <source>
        <dbReference type="ARBA" id="ARBA00022692"/>
    </source>
</evidence>
<dbReference type="SUPFAM" id="SSF161098">
    <property type="entry name" value="MetI-like"/>
    <property type="match status" value="1"/>
</dbReference>